<evidence type="ECO:0000259" key="1">
    <source>
        <dbReference type="PROSITE" id="PS51459"/>
    </source>
</evidence>
<dbReference type="InterPro" id="IPR040198">
    <property type="entry name" value="Fido_containing"/>
</dbReference>
<dbReference type="PROSITE" id="PS51459">
    <property type="entry name" value="FIDO"/>
    <property type="match status" value="1"/>
</dbReference>
<dbReference type="Pfam" id="PF02661">
    <property type="entry name" value="Fic"/>
    <property type="match status" value="1"/>
</dbReference>
<dbReference type="Proteomes" id="UP001250656">
    <property type="component" value="Unassembled WGS sequence"/>
</dbReference>
<protein>
    <submittedName>
        <fullName evidence="2">Fic family protein</fullName>
    </submittedName>
</protein>
<keyword evidence="3" id="KW-1185">Reference proteome</keyword>
<dbReference type="InterPro" id="IPR003812">
    <property type="entry name" value="Fido"/>
</dbReference>
<name>A0ABU3L756_9FLAO</name>
<dbReference type="EMBL" id="JAVTTP010000001">
    <property type="protein sequence ID" value="MDT7829581.1"/>
    <property type="molecule type" value="Genomic_DNA"/>
</dbReference>
<comment type="caution">
    <text evidence="2">The sequence shown here is derived from an EMBL/GenBank/DDBJ whole genome shotgun (WGS) entry which is preliminary data.</text>
</comment>
<dbReference type="InterPro" id="IPR036597">
    <property type="entry name" value="Fido-like_dom_sf"/>
</dbReference>
<dbReference type="PANTHER" id="PTHR13504">
    <property type="entry name" value="FIDO DOMAIN-CONTAINING PROTEIN DDB_G0283145"/>
    <property type="match status" value="1"/>
</dbReference>
<sequence>METPSNGIQKLIQIRDKYLELTRGVIDYDKFNYYSIVHHGTSIEGSTLTEEETFLLLDENLTPKNKPLLHTLMTVDHYNALKYVVELAKSKKKLDVGEIRKISSLILKSTGSTISTMAGDFDSSKGEFRKTTVRAGNRSFMDYRKVPEKVGELLDHINKNINQSKDFVENSILAFDSHFQMVSIHPFADGNGRLSRLLMNYVQHYHGEPMTIVSNTDRQEYFDALEETRKNEDIDVFRNFMFNQSYKYFQKEILNLTEGQKQDKSKGRGLSFLF</sequence>
<organism evidence="2 3">
    <name type="scientific">Pricia mediterranea</name>
    <dbReference type="NCBI Taxonomy" id="3076079"/>
    <lineage>
        <taxon>Bacteria</taxon>
        <taxon>Pseudomonadati</taxon>
        <taxon>Bacteroidota</taxon>
        <taxon>Flavobacteriia</taxon>
        <taxon>Flavobacteriales</taxon>
        <taxon>Flavobacteriaceae</taxon>
        <taxon>Pricia</taxon>
    </lineage>
</organism>
<accession>A0ABU3L756</accession>
<evidence type="ECO:0000313" key="2">
    <source>
        <dbReference type="EMBL" id="MDT7829581.1"/>
    </source>
</evidence>
<dbReference type="Gene3D" id="1.10.3290.10">
    <property type="entry name" value="Fido-like domain"/>
    <property type="match status" value="1"/>
</dbReference>
<proteinExistence type="predicted"/>
<dbReference type="RefSeq" id="WP_314015606.1">
    <property type="nucleotide sequence ID" value="NZ_JAVTTP010000001.1"/>
</dbReference>
<gene>
    <name evidence="2" type="ORF">RQM65_12975</name>
</gene>
<evidence type="ECO:0000313" key="3">
    <source>
        <dbReference type="Proteomes" id="UP001250656"/>
    </source>
</evidence>
<dbReference type="SUPFAM" id="SSF140931">
    <property type="entry name" value="Fic-like"/>
    <property type="match status" value="1"/>
</dbReference>
<dbReference type="PANTHER" id="PTHR13504:SF38">
    <property type="entry name" value="FIDO DOMAIN-CONTAINING PROTEIN"/>
    <property type="match status" value="1"/>
</dbReference>
<reference evidence="2 3" key="1">
    <citation type="submission" date="2023-09" db="EMBL/GenBank/DDBJ databases">
        <title>Novel taxa isolated from Blanes Bay.</title>
        <authorList>
            <person name="Rey-Velasco X."/>
            <person name="Lucena T."/>
        </authorList>
    </citation>
    <scope>NUCLEOTIDE SEQUENCE [LARGE SCALE GENOMIC DNA]</scope>
    <source>
        <strain evidence="2 3">S334</strain>
    </source>
</reference>
<feature type="domain" description="Fido" evidence="1">
    <location>
        <begin position="94"/>
        <end position="243"/>
    </location>
</feature>